<dbReference type="EMBL" id="CP089984">
    <property type="protein sequence ID" value="WXB18629.1"/>
    <property type="molecule type" value="Genomic_DNA"/>
</dbReference>
<accession>A0ABZ2M7Z1</accession>
<keyword evidence="4 11" id="KW-0813">Transport</keyword>
<evidence type="ECO:0000256" key="8">
    <source>
        <dbReference type="ARBA" id="ARBA00022989"/>
    </source>
</evidence>
<dbReference type="Pfam" id="PF00528">
    <property type="entry name" value="BPD_transp_1"/>
    <property type="match status" value="1"/>
</dbReference>
<evidence type="ECO:0000313" key="14">
    <source>
        <dbReference type="Proteomes" id="UP001370348"/>
    </source>
</evidence>
<protein>
    <recommendedName>
        <fullName evidence="10">Maltose/maltodextrin transport system permease protein MalG</fullName>
    </recommendedName>
</protein>
<evidence type="ECO:0000256" key="4">
    <source>
        <dbReference type="ARBA" id="ARBA00022448"/>
    </source>
</evidence>
<dbReference type="InterPro" id="IPR050901">
    <property type="entry name" value="BP-dep_ABC_trans_perm"/>
</dbReference>
<feature type="transmembrane region" description="Helical" evidence="11">
    <location>
        <begin position="145"/>
        <end position="165"/>
    </location>
</feature>
<proteinExistence type="inferred from homology"/>
<dbReference type="Proteomes" id="UP001370348">
    <property type="component" value="Chromosome"/>
</dbReference>
<keyword evidence="14" id="KW-1185">Reference proteome</keyword>
<keyword evidence="8 11" id="KW-1133">Transmembrane helix</keyword>
<feature type="transmembrane region" description="Helical" evidence="11">
    <location>
        <begin position="111"/>
        <end position="133"/>
    </location>
</feature>
<evidence type="ECO:0000256" key="9">
    <source>
        <dbReference type="ARBA" id="ARBA00023136"/>
    </source>
</evidence>
<dbReference type="InterPro" id="IPR035906">
    <property type="entry name" value="MetI-like_sf"/>
</dbReference>
<comment type="function">
    <text evidence="1">Part of the ABC transporter complex MalEFGK involved in maltose/maltodextrin import. Probably responsible for the translocation of the substrate across the membrane.</text>
</comment>
<name>A0ABZ2M7Z1_9BACT</name>
<feature type="domain" description="ABC transmembrane type-1" evidence="12">
    <location>
        <begin position="74"/>
        <end position="265"/>
    </location>
</feature>
<dbReference type="InterPro" id="IPR000515">
    <property type="entry name" value="MetI-like"/>
</dbReference>
<sequence length="280" mass="30514">MGTRRRGERPLAMSVLLHAALVAASAVAIFPILWVLAISLRPGFAGSSEVRLFEASSLANYGYVLSETKLLVWLWNSVRVAFFTTVIGIFLSATAGYALSRFRFPGHRPLMWTFLITQMFPAAILLVPLYNILNGLGLIDTHTSLVFACATVAVPFCTWMLKGYFDAIPIEIDEAGRVDGLTPIGTFWRLIFPLARPGLAVTAFYTFLQAWGEVCYATAFITSDDKKTLALGLQTFVTQHKQEWGYLAAASILVTLPAGIVFFVAQKHLVAGLTAGGTKG</sequence>
<feature type="transmembrane region" description="Helical" evidence="11">
    <location>
        <begin position="80"/>
        <end position="99"/>
    </location>
</feature>
<evidence type="ECO:0000256" key="7">
    <source>
        <dbReference type="ARBA" id="ARBA00022692"/>
    </source>
</evidence>
<comment type="subcellular location">
    <subcellularLocation>
        <location evidence="2 11">Cell membrane</location>
        <topology evidence="2 11">Multi-pass membrane protein</topology>
    </subcellularLocation>
</comment>
<dbReference type="PROSITE" id="PS50928">
    <property type="entry name" value="ABC_TM1"/>
    <property type="match status" value="1"/>
</dbReference>
<evidence type="ECO:0000256" key="5">
    <source>
        <dbReference type="ARBA" id="ARBA00022475"/>
    </source>
</evidence>
<evidence type="ECO:0000259" key="12">
    <source>
        <dbReference type="PROSITE" id="PS50928"/>
    </source>
</evidence>
<keyword evidence="7 11" id="KW-0812">Transmembrane</keyword>
<keyword evidence="9 11" id="KW-0472">Membrane</keyword>
<evidence type="ECO:0000256" key="3">
    <source>
        <dbReference type="ARBA" id="ARBA00009047"/>
    </source>
</evidence>
<comment type="similarity">
    <text evidence="3">Belongs to the binding-protein-dependent transport system permease family. MalFG subfamily.</text>
</comment>
<organism evidence="13 14">
    <name type="scientific">Pendulispora albinea</name>
    <dbReference type="NCBI Taxonomy" id="2741071"/>
    <lineage>
        <taxon>Bacteria</taxon>
        <taxon>Pseudomonadati</taxon>
        <taxon>Myxococcota</taxon>
        <taxon>Myxococcia</taxon>
        <taxon>Myxococcales</taxon>
        <taxon>Sorangiineae</taxon>
        <taxon>Pendulisporaceae</taxon>
        <taxon>Pendulispora</taxon>
    </lineage>
</organism>
<dbReference type="PANTHER" id="PTHR32243">
    <property type="entry name" value="MALTOSE TRANSPORT SYSTEM PERMEASE-RELATED"/>
    <property type="match status" value="1"/>
</dbReference>
<dbReference type="Gene3D" id="1.10.3720.10">
    <property type="entry name" value="MetI-like"/>
    <property type="match status" value="1"/>
</dbReference>
<reference evidence="13 14" key="1">
    <citation type="submission" date="2021-12" db="EMBL/GenBank/DDBJ databases">
        <title>Discovery of the Pendulisporaceae a myxobacterial family with distinct sporulation behavior and unique specialized metabolism.</title>
        <authorList>
            <person name="Garcia R."/>
            <person name="Popoff A."/>
            <person name="Bader C.D."/>
            <person name="Loehr J."/>
            <person name="Walesch S."/>
            <person name="Walt C."/>
            <person name="Boldt J."/>
            <person name="Bunk B."/>
            <person name="Haeckl F.J.F.P.J."/>
            <person name="Gunesch A.P."/>
            <person name="Birkelbach J."/>
            <person name="Nuebel U."/>
            <person name="Pietschmann T."/>
            <person name="Bach T."/>
            <person name="Mueller R."/>
        </authorList>
    </citation>
    <scope>NUCLEOTIDE SEQUENCE [LARGE SCALE GENOMIC DNA]</scope>
    <source>
        <strain evidence="13 14">MSr11954</strain>
    </source>
</reference>
<dbReference type="SUPFAM" id="SSF161098">
    <property type="entry name" value="MetI-like"/>
    <property type="match status" value="1"/>
</dbReference>
<feature type="transmembrane region" description="Helical" evidence="11">
    <location>
        <begin position="244"/>
        <end position="265"/>
    </location>
</feature>
<evidence type="ECO:0000256" key="6">
    <source>
        <dbReference type="ARBA" id="ARBA00022597"/>
    </source>
</evidence>
<evidence type="ECO:0000256" key="11">
    <source>
        <dbReference type="RuleBase" id="RU363032"/>
    </source>
</evidence>
<gene>
    <name evidence="13" type="ORF">LZC94_15480</name>
</gene>
<evidence type="ECO:0000256" key="10">
    <source>
        <dbReference type="ARBA" id="ARBA00041109"/>
    </source>
</evidence>
<dbReference type="RefSeq" id="WP_394828260.1">
    <property type="nucleotide sequence ID" value="NZ_CP089984.1"/>
</dbReference>
<keyword evidence="5" id="KW-1003">Cell membrane</keyword>
<keyword evidence="6" id="KW-0762">Sugar transport</keyword>
<dbReference type="PANTHER" id="PTHR32243:SF50">
    <property type="entry name" value="MALTOSE_MALTODEXTRIN TRANSPORT SYSTEM PERMEASE PROTEIN MALG"/>
    <property type="match status" value="1"/>
</dbReference>
<feature type="transmembrane region" description="Helical" evidence="11">
    <location>
        <begin position="12"/>
        <end position="37"/>
    </location>
</feature>
<evidence type="ECO:0000256" key="1">
    <source>
        <dbReference type="ARBA" id="ARBA00002264"/>
    </source>
</evidence>
<evidence type="ECO:0000256" key="2">
    <source>
        <dbReference type="ARBA" id="ARBA00004651"/>
    </source>
</evidence>
<dbReference type="CDD" id="cd06261">
    <property type="entry name" value="TM_PBP2"/>
    <property type="match status" value="1"/>
</dbReference>
<evidence type="ECO:0000313" key="13">
    <source>
        <dbReference type="EMBL" id="WXB18629.1"/>
    </source>
</evidence>